<dbReference type="Pfam" id="PF00270">
    <property type="entry name" value="DEAD"/>
    <property type="match status" value="1"/>
</dbReference>
<sequence length="1311" mass="150049">NHHNIVEDLPATSYKEKEKNTITDTGTTINKASSEVSHSLKEDTQNIITKKDVSTKIKLIQVSGSISDSFANVFGFKEFNKMQSESFHTLYESDYNVVVSAPTSSGKTVLFELAIIKCILKHNKFLKNLKMVYLAPTKALCSEKFDKWQRQFKQLKVGLLTSDTSNYEVDSFESLNLVLCTPEKLDLLTRKWNNYKKTFFLGGILEAVLTRLKKLNKKTRMIVVSATIPNINDLQEWLSNKTNNTKVLQFDSSYRPIKIDTKIESISLENKNDFQAEKLYINKVPELIKKYSKTKSTLVFCATRASTQQTAKCIIEKFNLKCEINDISFIEDSNLRDCCRQGVGYHHAGLSMNDRKIVEKLFKNGGIEVLCSTSTLAVGVNINCFLVIIKGTSYWSSEGSKEYSDLEMLQMIGRAGRPGEHDSGVAIILTSNAKAGIYEKLVSGVSTIESTIHLQFLEHICSEIEIGSIEDIDSCVEWIRSTFYYVRVKKNPQHYNLSESKLNLLENDLQKISKNLIKTLIDNKLIQLSDDKTRLFCTEYGKSMCRNYISFKTIKYLLSSEVNMTLKNLLSLIAKAYVASSSVKIKQQDKVFLRTLNNFPNIKYQLKDESNKQKKLQNFNESWQKVFLLIQLQLDDVDIFSQGNFKKIISTVNQDINNIFKTTPRILSCLLDILVFRKDGISIANILFLTRSFNGKAWDDSPMTMMQVETLGLASVKLLLKKKIKNLKQLRLLSVPQLEYYLGTKPGNGYKLKNNISKIPFVTLSAEIENFFTIKSGKVLVQLRISIECSKITAENKKYNNSFVDMLVRNSNGDLCDYRKISTFKLFTKKTFTIKVKLKSQVEYYEISVSLQKVAGSSETAKLEIECPEEYKHLLPESKLDQSFADFCLNNSRIDSNKNYKKFDVVSMLNKSIEKRNVNQKKSEVENSLINTHFCKNKGTCRHLCCQEGIPKEYVKKNKKSLSTNQQNELKTNNFVNTNVFSPPKKNIVKLRFKEPSGIESFKLSQSDTLKKLNNKECTDLSDSEIEKYVINSTIRPEKQPEPEINNEIIINDSIWDYEDDESDIIDKKNEFESSKKKPYEILLSSDSNDEEIKQKHHSNHYSLIENREATKDYSKIPSEASSFIQRLQKYNFNENSNYLEEDLTENCKKNKIKISLYEPNLKNKMDQKSNISDLFTSFSTDDLVTTNVSEKVTNNNKHQDNTFKDSAEIESHPELKLFNKYNLNSTESITKMNKDTEYLDLDLSYINSSQSFTSNISNESINKDTENIKTKNSSTSTSSSNSNSALKLFKNSKPKDISGLEFLGSDIEFE</sequence>
<evidence type="ECO:0000256" key="6">
    <source>
        <dbReference type="ARBA" id="ARBA00023235"/>
    </source>
</evidence>
<dbReference type="Pfam" id="PF02889">
    <property type="entry name" value="Sec63"/>
    <property type="match status" value="1"/>
</dbReference>
<dbReference type="EMBL" id="LXPE01000182">
    <property type="protein sequence ID" value="OBA25228.1"/>
    <property type="molecule type" value="Genomic_DNA"/>
</dbReference>
<dbReference type="Proteomes" id="UP000092321">
    <property type="component" value="Unassembled WGS sequence"/>
</dbReference>
<name>A0A1B7T941_9ASCO</name>
<dbReference type="OrthoDB" id="5575at2759"/>
<keyword evidence="4" id="KW-0347">Helicase</keyword>
<gene>
    <name evidence="14" type="ORF">HANVADRAFT_54048</name>
</gene>
<dbReference type="CDD" id="cd18795">
    <property type="entry name" value="SF2_C_Ski2"/>
    <property type="match status" value="1"/>
</dbReference>
<evidence type="ECO:0000259" key="12">
    <source>
        <dbReference type="PROSITE" id="PS51192"/>
    </source>
</evidence>
<dbReference type="Pfam" id="PF23445">
    <property type="entry name" value="WHD_SNRNP200"/>
    <property type="match status" value="1"/>
</dbReference>
<dbReference type="PANTHER" id="PTHR47835">
    <property type="entry name" value="HFM1, ATP DEPENDENT DNA HELICASE HOMOLOG"/>
    <property type="match status" value="1"/>
</dbReference>
<evidence type="ECO:0000259" key="13">
    <source>
        <dbReference type="PROSITE" id="PS51194"/>
    </source>
</evidence>
<dbReference type="InterPro" id="IPR001650">
    <property type="entry name" value="Helicase_C-like"/>
</dbReference>
<evidence type="ECO:0000256" key="10">
    <source>
        <dbReference type="ARBA" id="ARBA00048988"/>
    </source>
</evidence>
<dbReference type="Gene3D" id="1.10.10.10">
    <property type="entry name" value="Winged helix-like DNA-binding domain superfamily/Winged helix DNA-binding domain"/>
    <property type="match status" value="1"/>
</dbReference>
<dbReference type="EC" id="5.6.2.4" evidence="9"/>
<keyword evidence="3 14" id="KW-0378">Hydrolase</keyword>
<dbReference type="InterPro" id="IPR057842">
    <property type="entry name" value="WH_MER3"/>
</dbReference>
<dbReference type="InterPro" id="IPR004179">
    <property type="entry name" value="Sec63-dom"/>
</dbReference>
<comment type="catalytic activity">
    <reaction evidence="10">
        <text>ATP + H2O = ADP + phosphate + H(+)</text>
        <dbReference type="Rhea" id="RHEA:13065"/>
        <dbReference type="ChEBI" id="CHEBI:15377"/>
        <dbReference type="ChEBI" id="CHEBI:15378"/>
        <dbReference type="ChEBI" id="CHEBI:30616"/>
        <dbReference type="ChEBI" id="CHEBI:43474"/>
        <dbReference type="ChEBI" id="CHEBI:456216"/>
        <dbReference type="EC" id="5.6.2.4"/>
    </reaction>
</comment>
<reference evidence="15" key="1">
    <citation type="journal article" date="2016" name="Proc. Natl. Acad. Sci. U.S.A.">
        <title>Comparative genomics of biotechnologically important yeasts.</title>
        <authorList>
            <person name="Riley R."/>
            <person name="Haridas S."/>
            <person name="Wolfe K.H."/>
            <person name="Lopes M.R."/>
            <person name="Hittinger C.T."/>
            <person name="Goeker M."/>
            <person name="Salamov A.A."/>
            <person name="Wisecaver J.H."/>
            <person name="Long T.M."/>
            <person name="Calvey C.H."/>
            <person name="Aerts A.L."/>
            <person name="Barry K.W."/>
            <person name="Choi C."/>
            <person name="Clum A."/>
            <person name="Coughlan A.Y."/>
            <person name="Deshpande S."/>
            <person name="Douglass A.P."/>
            <person name="Hanson S.J."/>
            <person name="Klenk H.-P."/>
            <person name="LaButti K.M."/>
            <person name="Lapidus A."/>
            <person name="Lindquist E.A."/>
            <person name="Lipzen A.M."/>
            <person name="Meier-Kolthoff J.P."/>
            <person name="Ohm R.A."/>
            <person name="Otillar R.P."/>
            <person name="Pangilinan J.L."/>
            <person name="Peng Y."/>
            <person name="Rokas A."/>
            <person name="Rosa C.A."/>
            <person name="Scheuner C."/>
            <person name="Sibirny A.A."/>
            <person name="Slot J.C."/>
            <person name="Stielow J.B."/>
            <person name="Sun H."/>
            <person name="Kurtzman C.P."/>
            <person name="Blackwell M."/>
            <person name="Grigoriev I.V."/>
            <person name="Jeffries T.W."/>
        </authorList>
    </citation>
    <scope>NUCLEOTIDE SEQUENCE [LARGE SCALE GENOMIC DNA]</scope>
    <source>
        <strain evidence="15">NRRL Y-1626</strain>
    </source>
</reference>
<proteinExistence type="inferred from homology"/>
<evidence type="ECO:0000256" key="11">
    <source>
        <dbReference type="SAM" id="MobiDB-lite"/>
    </source>
</evidence>
<evidence type="ECO:0000256" key="1">
    <source>
        <dbReference type="ARBA" id="ARBA00010140"/>
    </source>
</evidence>
<dbReference type="SMART" id="SM00487">
    <property type="entry name" value="DEXDc"/>
    <property type="match status" value="1"/>
</dbReference>
<organism evidence="14 15">
    <name type="scientific">Hanseniaspora valbyensis NRRL Y-1626</name>
    <dbReference type="NCBI Taxonomy" id="766949"/>
    <lineage>
        <taxon>Eukaryota</taxon>
        <taxon>Fungi</taxon>
        <taxon>Dikarya</taxon>
        <taxon>Ascomycota</taxon>
        <taxon>Saccharomycotina</taxon>
        <taxon>Saccharomycetes</taxon>
        <taxon>Saccharomycodales</taxon>
        <taxon>Saccharomycodaceae</taxon>
        <taxon>Hanseniaspora</taxon>
    </lineage>
</organism>
<protein>
    <recommendedName>
        <fullName evidence="9">DNA 3'-5' helicase</fullName>
        <ecNumber evidence="9">5.6.2.4</ecNumber>
    </recommendedName>
</protein>
<dbReference type="PANTHER" id="PTHR47835:SF3">
    <property type="entry name" value="HELICASE FOR MEIOSIS 1"/>
    <property type="match status" value="1"/>
</dbReference>
<dbReference type="SUPFAM" id="SSF46785">
    <property type="entry name" value="Winged helix' DNA-binding domain"/>
    <property type="match status" value="1"/>
</dbReference>
<dbReference type="PROSITE" id="PS51192">
    <property type="entry name" value="HELICASE_ATP_BIND_1"/>
    <property type="match status" value="1"/>
</dbReference>
<feature type="region of interest" description="Disordered" evidence="11">
    <location>
        <begin position="1266"/>
        <end position="1286"/>
    </location>
</feature>
<dbReference type="SUPFAM" id="SSF158702">
    <property type="entry name" value="Sec63 N-terminal domain-like"/>
    <property type="match status" value="1"/>
</dbReference>
<feature type="non-terminal residue" evidence="14">
    <location>
        <position position="1"/>
    </location>
</feature>
<evidence type="ECO:0000256" key="5">
    <source>
        <dbReference type="ARBA" id="ARBA00022840"/>
    </source>
</evidence>
<keyword evidence="5" id="KW-0067">ATP-binding</keyword>
<dbReference type="InterPro" id="IPR036388">
    <property type="entry name" value="WH-like_DNA-bd_sf"/>
</dbReference>
<keyword evidence="2" id="KW-0547">Nucleotide-binding</keyword>
<evidence type="ECO:0000313" key="15">
    <source>
        <dbReference type="Proteomes" id="UP000092321"/>
    </source>
</evidence>
<dbReference type="InterPro" id="IPR027417">
    <property type="entry name" value="P-loop_NTPase"/>
</dbReference>
<dbReference type="SMART" id="SM00973">
    <property type="entry name" value="Sec63"/>
    <property type="match status" value="1"/>
</dbReference>
<dbReference type="GO" id="GO:0003676">
    <property type="term" value="F:nucleic acid binding"/>
    <property type="evidence" value="ECO:0007669"/>
    <property type="project" value="InterPro"/>
</dbReference>
<dbReference type="GO" id="GO:0005524">
    <property type="term" value="F:ATP binding"/>
    <property type="evidence" value="ECO:0007669"/>
    <property type="project" value="UniProtKB-KW"/>
</dbReference>
<keyword evidence="15" id="KW-1185">Reference proteome</keyword>
<dbReference type="InterPro" id="IPR014001">
    <property type="entry name" value="Helicase_ATP-bd"/>
</dbReference>
<evidence type="ECO:0000256" key="2">
    <source>
        <dbReference type="ARBA" id="ARBA00022741"/>
    </source>
</evidence>
<evidence type="ECO:0000256" key="8">
    <source>
        <dbReference type="ARBA" id="ARBA00034617"/>
    </source>
</evidence>
<dbReference type="Gene3D" id="3.40.50.300">
    <property type="entry name" value="P-loop containing nucleotide triphosphate hydrolases"/>
    <property type="match status" value="2"/>
</dbReference>
<evidence type="ECO:0000256" key="9">
    <source>
        <dbReference type="ARBA" id="ARBA00034808"/>
    </source>
</evidence>
<keyword evidence="7" id="KW-0469">Meiosis</keyword>
<evidence type="ECO:0000313" key="14">
    <source>
        <dbReference type="EMBL" id="OBA25228.1"/>
    </source>
</evidence>
<dbReference type="GO" id="GO:0043138">
    <property type="term" value="F:3'-5' DNA helicase activity"/>
    <property type="evidence" value="ECO:0007669"/>
    <property type="project" value="UniProtKB-EC"/>
</dbReference>
<dbReference type="Pfam" id="PF00271">
    <property type="entry name" value="Helicase_C"/>
    <property type="match status" value="1"/>
</dbReference>
<evidence type="ECO:0000256" key="4">
    <source>
        <dbReference type="ARBA" id="ARBA00022806"/>
    </source>
</evidence>
<dbReference type="SUPFAM" id="SSF52540">
    <property type="entry name" value="P-loop containing nucleoside triphosphate hydrolases"/>
    <property type="match status" value="2"/>
</dbReference>
<accession>A0A1B7T941</accession>
<comment type="caution">
    <text evidence="14">The sequence shown here is derived from an EMBL/GenBank/DDBJ whole genome shotgun (WGS) entry which is preliminary data.</text>
</comment>
<keyword evidence="6" id="KW-0413">Isomerase</keyword>
<feature type="domain" description="Helicase ATP-binding" evidence="12">
    <location>
        <begin position="88"/>
        <end position="246"/>
    </location>
</feature>
<dbReference type="PROSITE" id="PS51194">
    <property type="entry name" value="HELICASE_CTER"/>
    <property type="match status" value="1"/>
</dbReference>
<dbReference type="InterPro" id="IPR052247">
    <property type="entry name" value="Meiotic_Crossover_Helicase"/>
</dbReference>
<dbReference type="InterPro" id="IPR036390">
    <property type="entry name" value="WH_DNA-bd_sf"/>
</dbReference>
<evidence type="ECO:0000256" key="3">
    <source>
        <dbReference type="ARBA" id="ARBA00022801"/>
    </source>
</evidence>
<evidence type="ECO:0000256" key="7">
    <source>
        <dbReference type="ARBA" id="ARBA00023254"/>
    </source>
</evidence>
<feature type="domain" description="Helicase C-terminal" evidence="13">
    <location>
        <begin position="283"/>
        <end position="460"/>
    </location>
</feature>
<dbReference type="InterPro" id="IPR011545">
    <property type="entry name" value="DEAD/DEAH_box_helicase_dom"/>
</dbReference>
<comment type="similarity">
    <text evidence="1">Belongs to the helicase family. SKI2 subfamily.</text>
</comment>
<dbReference type="GO" id="GO:0051321">
    <property type="term" value="P:meiotic cell cycle"/>
    <property type="evidence" value="ECO:0007669"/>
    <property type="project" value="UniProtKB-KW"/>
</dbReference>
<dbReference type="Gene3D" id="1.10.3380.10">
    <property type="entry name" value="Sec63 N-terminal domain-like domain"/>
    <property type="match status" value="1"/>
</dbReference>
<comment type="catalytic activity">
    <reaction evidence="8">
        <text>Couples ATP hydrolysis with the unwinding of duplex DNA by translocating in the 3'-5' direction.</text>
        <dbReference type="EC" id="5.6.2.4"/>
    </reaction>
</comment>
<feature type="compositionally biased region" description="Low complexity" evidence="11">
    <location>
        <begin position="1271"/>
        <end position="1286"/>
    </location>
</feature>
<dbReference type="SMART" id="SM00490">
    <property type="entry name" value="HELICc"/>
    <property type="match status" value="1"/>
</dbReference>
<dbReference type="GO" id="GO:0016787">
    <property type="term" value="F:hydrolase activity"/>
    <property type="evidence" value="ECO:0007669"/>
    <property type="project" value="UniProtKB-KW"/>
</dbReference>